<sequence>MIDNLLEKEIKRYISNYESKIEDVESLLTNLKSLKLRGVEIGHDALNCHTRSQLYAQKNAYIQASADFDSLLDYLETFKQEKNYE</sequence>
<dbReference type="EMBL" id="NVWI01000021">
    <property type="protein sequence ID" value="PCJ38999.1"/>
    <property type="molecule type" value="Genomic_DNA"/>
</dbReference>
<proteinExistence type="predicted"/>
<protein>
    <submittedName>
        <fullName evidence="1">Uncharacterized protein</fullName>
    </submittedName>
</protein>
<gene>
    <name evidence="1" type="ORF">COA71_14720</name>
</gene>
<dbReference type="Proteomes" id="UP000228987">
    <property type="component" value="Unassembled WGS sequence"/>
</dbReference>
<accession>A0A2A5C547</accession>
<organism evidence="1 2">
    <name type="scientific">SAR86 cluster bacterium</name>
    <dbReference type="NCBI Taxonomy" id="2030880"/>
    <lineage>
        <taxon>Bacteria</taxon>
        <taxon>Pseudomonadati</taxon>
        <taxon>Pseudomonadota</taxon>
        <taxon>Gammaproteobacteria</taxon>
        <taxon>SAR86 cluster</taxon>
    </lineage>
</organism>
<name>A0A2A5C547_9GAMM</name>
<evidence type="ECO:0000313" key="2">
    <source>
        <dbReference type="Proteomes" id="UP000228987"/>
    </source>
</evidence>
<reference evidence="2" key="1">
    <citation type="submission" date="2017-08" db="EMBL/GenBank/DDBJ databases">
        <title>A dynamic microbial community with high functional redundancy inhabits the cold, oxic subseafloor aquifer.</title>
        <authorList>
            <person name="Tully B.J."/>
            <person name="Wheat C.G."/>
            <person name="Glazer B.T."/>
            <person name="Huber J.A."/>
        </authorList>
    </citation>
    <scope>NUCLEOTIDE SEQUENCE [LARGE SCALE GENOMIC DNA]</scope>
</reference>
<comment type="caution">
    <text evidence="1">The sequence shown here is derived from an EMBL/GenBank/DDBJ whole genome shotgun (WGS) entry which is preliminary data.</text>
</comment>
<evidence type="ECO:0000313" key="1">
    <source>
        <dbReference type="EMBL" id="PCJ38999.1"/>
    </source>
</evidence>
<dbReference type="AlphaFoldDB" id="A0A2A5C547"/>